<feature type="compositionally biased region" description="Basic and acidic residues" evidence="1">
    <location>
        <begin position="167"/>
        <end position="192"/>
    </location>
</feature>
<feature type="compositionally biased region" description="Acidic residues" evidence="1">
    <location>
        <begin position="138"/>
        <end position="150"/>
    </location>
</feature>
<dbReference type="AlphaFoldDB" id="A0A6A6SHT3"/>
<feature type="region of interest" description="Disordered" evidence="1">
    <location>
        <begin position="1"/>
        <end position="26"/>
    </location>
</feature>
<dbReference type="EMBL" id="MU004621">
    <property type="protein sequence ID" value="KAF2647425.1"/>
    <property type="molecule type" value="Genomic_DNA"/>
</dbReference>
<evidence type="ECO:0000313" key="3">
    <source>
        <dbReference type="Proteomes" id="UP000799324"/>
    </source>
</evidence>
<evidence type="ECO:0000256" key="1">
    <source>
        <dbReference type="SAM" id="MobiDB-lite"/>
    </source>
</evidence>
<organism evidence="2 3">
    <name type="scientific">Lophiostoma macrostomum CBS 122681</name>
    <dbReference type="NCBI Taxonomy" id="1314788"/>
    <lineage>
        <taxon>Eukaryota</taxon>
        <taxon>Fungi</taxon>
        <taxon>Dikarya</taxon>
        <taxon>Ascomycota</taxon>
        <taxon>Pezizomycotina</taxon>
        <taxon>Dothideomycetes</taxon>
        <taxon>Pleosporomycetidae</taxon>
        <taxon>Pleosporales</taxon>
        <taxon>Lophiostomataceae</taxon>
        <taxon>Lophiostoma</taxon>
    </lineage>
</organism>
<reference evidence="2" key="1">
    <citation type="journal article" date="2020" name="Stud. Mycol.">
        <title>101 Dothideomycetes genomes: a test case for predicting lifestyles and emergence of pathogens.</title>
        <authorList>
            <person name="Haridas S."/>
            <person name="Albert R."/>
            <person name="Binder M."/>
            <person name="Bloem J."/>
            <person name="Labutti K."/>
            <person name="Salamov A."/>
            <person name="Andreopoulos B."/>
            <person name="Baker S."/>
            <person name="Barry K."/>
            <person name="Bills G."/>
            <person name="Bluhm B."/>
            <person name="Cannon C."/>
            <person name="Castanera R."/>
            <person name="Culley D."/>
            <person name="Daum C."/>
            <person name="Ezra D."/>
            <person name="Gonzalez J."/>
            <person name="Henrissat B."/>
            <person name="Kuo A."/>
            <person name="Liang C."/>
            <person name="Lipzen A."/>
            <person name="Lutzoni F."/>
            <person name="Magnuson J."/>
            <person name="Mondo S."/>
            <person name="Nolan M."/>
            <person name="Ohm R."/>
            <person name="Pangilinan J."/>
            <person name="Park H.-J."/>
            <person name="Ramirez L."/>
            <person name="Alfaro M."/>
            <person name="Sun H."/>
            <person name="Tritt A."/>
            <person name="Yoshinaga Y."/>
            <person name="Zwiers L.-H."/>
            <person name="Turgeon B."/>
            <person name="Goodwin S."/>
            <person name="Spatafora J."/>
            <person name="Crous P."/>
            <person name="Grigoriev I."/>
        </authorList>
    </citation>
    <scope>NUCLEOTIDE SEQUENCE</scope>
    <source>
        <strain evidence="2">CBS 122681</strain>
    </source>
</reference>
<gene>
    <name evidence="2" type="ORF">K491DRAFT_310134</name>
</gene>
<dbReference type="Proteomes" id="UP000799324">
    <property type="component" value="Unassembled WGS sequence"/>
</dbReference>
<feature type="region of interest" description="Disordered" evidence="1">
    <location>
        <begin position="135"/>
        <end position="192"/>
    </location>
</feature>
<sequence>MAHPSSPSSWEPPSPAITPTPTPAFNATPAQILNHNINGVALDENALLGFYRSSSNGVRRDMVTQIQSQLPEDARNLVHNEVLRMGASLLKVGFFPLMQSMNVPPDMVKRMLRAEFATVYGEELGAEVTQHDAANVEGDLEEDEEDEESVSDSMDVDPISADGEFEWESKAPHVHEEDPSEVEEKKTVEDKPKPHAVTTMRKFFYRGRLYEEDSLVVRLSVPSISAWPVESNGEAATGPLTKTLRIGANNRYTNKSLVVSFKFRDPANIAALTSY</sequence>
<proteinExistence type="predicted"/>
<keyword evidence="3" id="KW-1185">Reference proteome</keyword>
<accession>A0A6A6SHT3</accession>
<protein>
    <submittedName>
        <fullName evidence="2">Uncharacterized protein</fullName>
    </submittedName>
</protein>
<feature type="compositionally biased region" description="Pro residues" evidence="1">
    <location>
        <begin position="10"/>
        <end position="22"/>
    </location>
</feature>
<name>A0A6A6SHT3_9PLEO</name>
<evidence type="ECO:0000313" key="2">
    <source>
        <dbReference type="EMBL" id="KAF2647425.1"/>
    </source>
</evidence>